<keyword evidence="1" id="KW-0732">Signal</keyword>
<evidence type="ECO:0008006" key="4">
    <source>
        <dbReference type="Google" id="ProtNLM"/>
    </source>
</evidence>
<protein>
    <recommendedName>
        <fullName evidence="4">Glycoside hydrolase family 42 N-terminal domain-containing protein</fullName>
    </recommendedName>
</protein>
<dbReference type="Gene3D" id="3.20.20.80">
    <property type="entry name" value="Glycosidases"/>
    <property type="match status" value="1"/>
</dbReference>
<name>A0ABU5IME9_9BURK</name>
<evidence type="ECO:0000313" key="2">
    <source>
        <dbReference type="EMBL" id="MDZ5460074.1"/>
    </source>
</evidence>
<organism evidence="2 3">
    <name type="scientific">Azohydromonas lata</name>
    <dbReference type="NCBI Taxonomy" id="45677"/>
    <lineage>
        <taxon>Bacteria</taxon>
        <taxon>Pseudomonadati</taxon>
        <taxon>Pseudomonadota</taxon>
        <taxon>Betaproteobacteria</taxon>
        <taxon>Burkholderiales</taxon>
        <taxon>Sphaerotilaceae</taxon>
        <taxon>Azohydromonas</taxon>
    </lineage>
</organism>
<evidence type="ECO:0000256" key="1">
    <source>
        <dbReference type="SAM" id="SignalP"/>
    </source>
</evidence>
<dbReference type="Proteomes" id="UP001293718">
    <property type="component" value="Unassembled WGS sequence"/>
</dbReference>
<evidence type="ECO:0000313" key="3">
    <source>
        <dbReference type="Proteomes" id="UP001293718"/>
    </source>
</evidence>
<sequence length="367" mass="40624">MLNLTRRQMLAAAAATCAPALTHAQGGGMKWHPGQYIHIPSRGGTAAVDDTLDQIRNIQSARGLQLRYTWADLETDEGKVDASRILEDLDRVSKYKKRLHVLLMLKSFAGGNRPVPEYLERKTERGAATFNIGIEEKEAPGGPRKRNGQNIALWEPGVLKSLEEFLRGLGRQLDGHPALEGVAINETSLGRAADRNIEDDDKIQFFKNLASANRTMRKAFPTTVTIQFVNFPKQAIPILVDQMPDYGIGLGGPDVFLDDKSLRDNVYVRYPGLAGVIPLAPSVQYENYVALKHQGERTMVPLEDLYNFARNQLRANYLFWTRPQQGLKNVWPDVLNFLKTHPQASQLTGGLATACPSSFKGGCSAVS</sequence>
<keyword evidence="3" id="KW-1185">Reference proteome</keyword>
<reference evidence="2 3" key="1">
    <citation type="submission" date="2023-11" db="EMBL/GenBank/DDBJ databases">
        <title>Draft genome of Azohydromonas lata strain H1 (DSM1123), a polyhydroxyalkanoate producer.</title>
        <authorList>
            <person name="Traversa D."/>
            <person name="D'Addabbo P."/>
            <person name="Pazzani C."/>
            <person name="Manzari C."/>
            <person name="Chiara M."/>
            <person name="Scrascia M."/>
        </authorList>
    </citation>
    <scope>NUCLEOTIDE SEQUENCE [LARGE SCALE GENOMIC DNA]</scope>
    <source>
        <strain evidence="2 3">H1</strain>
    </source>
</reference>
<dbReference type="RefSeq" id="WP_322467640.1">
    <property type="nucleotide sequence ID" value="NZ_JAXOJX010000057.1"/>
</dbReference>
<accession>A0ABU5IME9</accession>
<feature type="signal peptide" evidence="1">
    <location>
        <begin position="1"/>
        <end position="24"/>
    </location>
</feature>
<feature type="chain" id="PRO_5046708426" description="Glycoside hydrolase family 42 N-terminal domain-containing protein" evidence="1">
    <location>
        <begin position="25"/>
        <end position="367"/>
    </location>
</feature>
<proteinExistence type="predicted"/>
<dbReference type="EMBL" id="JAXOJX010000057">
    <property type="protein sequence ID" value="MDZ5460074.1"/>
    <property type="molecule type" value="Genomic_DNA"/>
</dbReference>
<gene>
    <name evidence="2" type="ORF">SM757_26185</name>
</gene>
<comment type="caution">
    <text evidence="2">The sequence shown here is derived from an EMBL/GenBank/DDBJ whole genome shotgun (WGS) entry which is preliminary data.</text>
</comment>